<feature type="compositionally biased region" description="Basic and acidic residues" evidence="1">
    <location>
        <begin position="301"/>
        <end position="321"/>
    </location>
</feature>
<dbReference type="Proteomes" id="UP000217289">
    <property type="component" value="Chromosome"/>
</dbReference>
<organism evidence="3 4">
    <name type="scientific">Melittangium boletus DSM 14713</name>
    <dbReference type="NCBI Taxonomy" id="1294270"/>
    <lineage>
        <taxon>Bacteria</taxon>
        <taxon>Pseudomonadati</taxon>
        <taxon>Myxococcota</taxon>
        <taxon>Myxococcia</taxon>
        <taxon>Myxococcales</taxon>
        <taxon>Cystobacterineae</taxon>
        <taxon>Archangiaceae</taxon>
        <taxon>Melittangium</taxon>
    </lineage>
</organism>
<feature type="chain" id="PRO_5012716000" description="Lipoprotein" evidence="2">
    <location>
        <begin position="19"/>
        <end position="327"/>
    </location>
</feature>
<accession>A0A250IKN0</accession>
<dbReference type="OrthoDB" id="5513174at2"/>
<dbReference type="PROSITE" id="PS51257">
    <property type="entry name" value="PROKAR_LIPOPROTEIN"/>
    <property type="match status" value="1"/>
</dbReference>
<keyword evidence="4" id="KW-1185">Reference proteome</keyword>
<gene>
    <name evidence="3" type="ORF">MEBOL_005261</name>
</gene>
<evidence type="ECO:0008006" key="5">
    <source>
        <dbReference type="Google" id="ProtNLM"/>
    </source>
</evidence>
<reference evidence="3 4" key="1">
    <citation type="submission" date="2017-06" db="EMBL/GenBank/DDBJ databases">
        <authorList>
            <person name="Kim H.J."/>
            <person name="Triplett B.A."/>
        </authorList>
    </citation>
    <scope>NUCLEOTIDE SEQUENCE [LARGE SCALE GENOMIC DNA]</scope>
    <source>
        <strain evidence="3 4">DSM 14713</strain>
    </source>
</reference>
<evidence type="ECO:0000256" key="1">
    <source>
        <dbReference type="SAM" id="MobiDB-lite"/>
    </source>
</evidence>
<evidence type="ECO:0000313" key="3">
    <source>
        <dbReference type="EMBL" id="ATB31792.1"/>
    </source>
</evidence>
<feature type="region of interest" description="Disordered" evidence="1">
    <location>
        <begin position="265"/>
        <end position="327"/>
    </location>
</feature>
<proteinExistence type="predicted"/>
<dbReference type="AlphaFoldDB" id="A0A250IKN0"/>
<dbReference type="EMBL" id="CP022163">
    <property type="protein sequence ID" value="ATB31792.1"/>
    <property type="molecule type" value="Genomic_DNA"/>
</dbReference>
<feature type="compositionally biased region" description="Low complexity" evidence="1">
    <location>
        <begin position="45"/>
        <end position="61"/>
    </location>
</feature>
<protein>
    <recommendedName>
        <fullName evidence="5">Lipoprotein</fullName>
    </recommendedName>
</protein>
<evidence type="ECO:0000256" key="2">
    <source>
        <dbReference type="SAM" id="SignalP"/>
    </source>
</evidence>
<name>A0A250IKN0_9BACT</name>
<dbReference type="KEGG" id="mbd:MEBOL_005261"/>
<sequence length="327" mass="35986">MRRRSLVAVLLLSGCSQSAPTPPPPPPPASIEVIELAGGPDEPMADATAPRAEAPDAASPEALERTWSIRSADGHAEVRQHPLDEGKARRCQSTSTVISPEDARQVVWEWRTCIATREQFKFVSRDGRRVLVIDPRPALLQRDWLGVEVAALYEHGVRIRVMKAESVGGTPRVVREPLPHLLWLAGLEGPPGNAPRYSSDGDAVEFQALDGRAWRLGFSGEGFPASEALSLFNADEGLLRYEDARGTVHFVRSLEEVPERYRSRAGPVTAQVDIRASPKREAPAPPKADTQDVQVPNPVELVRKARETAKQVEEIRREQDRLLNAPP</sequence>
<feature type="compositionally biased region" description="Pro residues" evidence="1">
    <location>
        <begin position="20"/>
        <end position="29"/>
    </location>
</feature>
<evidence type="ECO:0000313" key="4">
    <source>
        <dbReference type="Proteomes" id="UP000217289"/>
    </source>
</evidence>
<feature type="signal peptide" evidence="2">
    <location>
        <begin position="1"/>
        <end position="18"/>
    </location>
</feature>
<keyword evidence="2" id="KW-0732">Signal</keyword>
<dbReference type="RefSeq" id="WP_157775500.1">
    <property type="nucleotide sequence ID" value="NZ_CP022163.1"/>
</dbReference>
<feature type="region of interest" description="Disordered" evidence="1">
    <location>
        <begin position="14"/>
        <end position="61"/>
    </location>
</feature>